<evidence type="ECO:0000256" key="1">
    <source>
        <dbReference type="SAM" id="MobiDB-lite"/>
    </source>
</evidence>
<dbReference type="HOGENOM" id="CLU_1866723_0_0_1"/>
<evidence type="ECO:0000256" key="2">
    <source>
        <dbReference type="SAM" id="Phobius"/>
    </source>
</evidence>
<accession>F9XRP7</accession>
<dbReference type="Proteomes" id="UP000008062">
    <property type="component" value="Chromosome 18"/>
</dbReference>
<dbReference type="AlphaFoldDB" id="F9XRP7"/>
<gene>
    <name evidence="3" type="ORF">MYCGRDRAFT_97893</name>
</gene>
<name>F9XRP7_ZYMTI</name>
<feature type="region of interest" description="Disordered" evidence="1">
    <location>
        <begin position="24"/>
        <end position="48"/>
    </location>
</feature>
<dbReference type="InParanoid" id="F9XRP7"/>
<evidence type="ECO:0000313" key="3">
    <source>
        <dbReference type="EMBL" id="EGP82093.1"/>
    </source>
</evidence>
<keyword evidence="4" id="KW-1185">Reference proteome</keyword>
<feature type="transmembrane region" description="Helical" evidence="2">
    <location>
        <begin position="103"/>
        <end position="121"/>
    </location>
</feature>
<keyword evidence="2" id="KW-0812">Transmembrane</keyword>
<keyword evidence="2" id="KW-1133">Transmembrane helix</keyword>
<proteinExistence type="predicted"/>
<dbReference type="RefSeq" id="XP_003847117.1">
    <property type="nucleotide sequence ID" value="XM_003847069.1"/>
</dbReference>
<evidence type="ECO:0000313" key="4">
    <source>
        <dbReference type="Proteomes" id="UP000008062"/>
    </source>
</evidence>
<dbReference type="VEuPathDB" id="FungiDB:ZTRI_18.66"/>
<organism evidence="3 4">
    <name type="scientific">Zymoseptoria tritici (strain CBS 115943 / IPO323)</name>
    <name type="common">Speckled leaf blotch fungus</name>
    <name type="synonym">Septoria tritici</name>
    <dbReference type="NCBI Taxonomy" id="336722"/>
    <lineage>
        <taxon>Eukaryota</taxon>
        <taxon>Fungi</taxon>
        <taxon>Dikarya</taxon>
        <taxon>Ascomycota</taxon>
        <taxon>Pezizomycotina</taxon>
        <taxon>Dothideomycetes</taxon>
        <taxon>Dothideomycetidae</taxon>
        <taxon>Mycosphaerellales</taxon>
        <taxon>Mycosphaerellaceae</taxon>
        <taxon>Zymoseptoria</taxon>
    </lineage>
</organism>
<protein>
    <submittedName>
        <fullName evidence="3">Uncharacterized protein</fullName>
    </submittedName>
</protein>
<dbReference type="GeneID" id="13399471"/>
<sequence length="137" mass="14836">MFTTLSTAAAANIPACGPRSYSEPALKTRVHQRPKTHSNWSPIPRIPPPIRAMGKVLSRQRPPPSSSSLPPHSHFGRRSIHYCSHEHAGKHYFERAGQACSRIVAFSWAVIVALVAIVVAANDPSITGLPNDTTIIG</sequence>
<dbReference type="EMBL" id="CM001213">
    <property type="protein sequence ID" value="EGP82093.1"/>
    <property type="molecule type" value="Genomic_DNA"/>
</dbReference>
<reference evidence="3 4" key="1">
    <citation type="journal article" date="2011" name="PLoS Genet.">
        <title>Finished genome of the fungal wheat pathogen Mycosphaerella graminicola reveals dispensome structure, chromosome plasticity, and stealth pathogenesis.</title>
        <authorList>
            <person name="Goodwin S.B."/>
            <person name="Ben M'barek S."/>
            <person name="Dhillon B."/>
            <person name="Wittenberg A.H.J."/>
            <person name="Crane C.F."/>
            <person name="Hane J.K."/>
            <person name="Foster A.J."/>
            <person name="Van der Lee T.A.J."/>
            <person name="Grimwood J."/>
            <person name="Aerts A."/>
            <person name="Antoniw J."/>
            <person name="Bailey A."/>
            <person name="Bluhm B."/>
            <person name="Bowler J."/>
            <person name="Bristow J."/>
            <person name="van der Burgt A."/>
            <person name="Canto-Canche B."/>
            <person name="Churchill A.C.L."/>
            <person name="Conde-Ferraez L."/>
            <person name="Cools H.J."/>
            <person name="Coutinho P.M."/>
            <person name="Csukai M."/>
            <person name="Dehal P."/>
            <person name="De Wit P."/>
            <person name="Donzelli B."/>
            <person name="van de Geest H.C."/>
            <person name="van Ham R.C.H.J."/>
            <person name="Hammond-Kosack K.E."/>
            <person name="Henrissat B."/>
            <person name="Kilian A."/>
            <person name="Kobayashi A.K."/>
            <person name="Koopmann E."/>
            <person name="Kourmpetis Y."/>
            <person name="Kuzniar A."/>
            <person name="Lindquist E."/>
            <person name="Lombard V."/>
            <person name="Maliepaard C."/>
            <person name="Martins N."/>
            <person name="Mehrabi R."/>
            <person name="Nap J.P.H."/>
            <person name="Ponomarenko A."/>
            <person name="Rudd J.J."/>
            <person name="Salamov A."/>
            <person name="Schmutz J."/>
            <person name="Schouten H.J."/>
            <person name="Shapiro H."/>
            <person name="Stergiopoulos I."/>
            <person name="Torriani S.F.F."/>
            <person name="Tu H."/>
            <person name="de Vries R.P."/>
            <person name="Waalwijk C."/>
            <person name="Ware S.B."/>
            <person name="Wiebenga A."/>
            <person name="Zwiers L.-H."/>
            <person name="Oliver R.P."/>
            <person name="Grigoriev I.V."/>
            <person name="Kema G.H.J."/>
        </authorList>
    </citation>
    <scope>NUCLEOTIDE SEQUENCE [LARGE SCALE GENOMIC DNA]</scope>
    <source>
        <strain evidence="4">CBS 115943 / IPO323</strain>
    </source>
</reference>
<dbReference type="KEGG" id="ztr:MYCGRDRAFT_97893"/>
<keyword evidence="2" id="KW-0472">Membrane</keyword>